<feature type="transmembrane region" description="Helical" evidence="2">
    <location>
        <begin position="119"/>
        <end position="140"/>
    </location>
</feature>
<dbReference type="Proteomes" id="UP000518206">
    <property type="component" value="Unassembled WGS sequence"/>
</dbReference>
<keyword evidence="2" id="KW-0472">Membrane</keyword>
<dbReference type="InterPro" id="IPR006976">
    <property type="entry name" value="VanZ-like"/>
</dbReference>
<dbReference type="EMBL" id="JACHVX010000004">
    <property type="protein sequence ID" value="MBB2924150.1"/>
    <property type="molecule type" value="Genomic_DNA"/>
</dbReference>
<evidence type="ECO:0000256" key="2">
    <source>
        <dbReference type="SAM" id="Phobius"/>
    </source>
</evidence>
<feature type="region of interest" description="Disordered" evidence="1">
    <location>
        <begin position="145"/>
        <end position="174"/>
    </location>
</feature>
<reference evidence="4 5" key="1">
    <citation type="submission" date="2020-08" db="EMBL/GenBank/DDBJ databases">
        <title>The Agave Microbiome: Exploring the role of microbial communities in plant adaptations to desert environments.</title>
        <authorList>
            <person name="Partida-Martinez L.P."/>
        </authorList>
    </citation>
    <scope>NUCLEOTIDE SEQUENCE [LARGE SCALE GENOMIC DNA]</scope>
    <source>
        <strain evidence="4 5">RAS26</strain>
    </source>
</reference>
<feature type="domain" description="VanZ-like" evidence="3">
    <location>
        <begin position="16"/>
        <end position="133"/>
    </location>
</feature>
<evidence type="ECO:0000256" key="1">
    <source>
        <dbReference type="SAM" id="MobiDB-lite"/>
    </source>
</evidence>
<gene>
    <name evidence="4" type="ORF">FHR80_003078</name>
</gene>
<reference evidence="4 5" key="2">
    <citation type="submission" date="2020-08" db="EMBL/GenBank/DDBJ databases">
        <authorList>
            <person name="Partida-Martinez L."/>
            <person name="Huntemann M."/>
            <person name="Clum A."/>
            <person name="Wang J."/>
            <person name="Palaniappan K."/>
            <person name="Ritter S."/>
            <person name="Chen I.-M."/>
            <person name="Stamatis D."/>
            <person name="Reddy T."/>
            <person name="O'Malley R."/>
            <person name="Daum C."/>
            <person name="Shapiro N."/>
            <person name="Ivanova N."/>
            <person name="Kyrpides N."/>
            <person name="Woyke T."/>
        </authorList>
    </citation>
    <scope>NUCLEOTIDE SEQUENCE [LARGE SCALE GENOMIC DNA]</scope>
    <source>
        <strain evidence="4 5">RAS26</strain>
    </source>
</reference>
<dbReference type="PANTHER" id="PTHR28008">
    <property type="entry name" value="DOMAIN PROTEIN, PUTATIVE (AFU_ORTHOLOGUE AFUA_3G10980)-RELATED"/>
    <property type="match status" value="1"/>
</dbReference>
<name>A0A7W4UHB2_9CELL</name>
<feature type="transmembrane region" description="Helical" evidence="2">
    <location>
        <begin position="56"/>
        <end position="78"/>
    </location>
</feature>
<feature type="compositionally biased region" description="Basic and acidic residues" evidence="1">
    <location>
        <begin position="145"/>
        <end position="156"/>
    </location>
</feature>
<protein>
    <submittedName>
        <fullName evidence="4">VanZ family protein</fullName>
    </submittedName>
</protein>
<dbReference type="PANTHER" id="PTHR28008:SF1">
    <property type="entry name" value="DOMAIN PROTEIN, PUTATIVE (AFU_ORTHOLOGUE AFUA_3G10980)-RELATED"/>
    <property type="match status" value="1"/>
</dbReference>
<accession>A0A7W4UHB2</accession>
<feature type="transmembrane region" description="Helical" evidence="2">
    <location>
        <begin position="85"/>
        <end position="107"/>
    </location>
</feature>
<evidence type="ECO:0000313" key="5">
    <source>
        <dbReference type="Proteomes" id="UP000518206"/>
    </source>
</evidence>
<sequence>MITGTRPRRRTQAVLVVYLLLVAWITLTPDLADNEALGKVRVITEWLNARGLPVTYAGVEAGANVVMFGPFGVLVGLLVRRTRAWWARVVAGGLVLSAGIETAQLLFLPTRVPTVQDVVMNTLGAAVGVVVLVVGHRLWLARRDRRDREEPQDDARAPLAAGAGEARVESAGER</sequence>
<evidence type="ECO:0000313" key="4">
    <source>
        <dbReference type="EMBL" id="MBB2924150.1"/>
    </source>
</evidence>
<keyword evidence="2" id="KW-0812">Transmembrane</keyword>
<dbReference type="AlphaFoldDB" id="A0A7W4UHB2"/>
<proteinExistence type="predicted"/>
<keyword evidence="2" id="KW-1133">Transmembrane helix</keyword>
<organism evidence="4 5">
    <name type="scientific">Cellulomonas cellasea</name>
    <dbReference type="NCBI Taxonomy" id="43670"/>
    <lineage>
        <taxon>Bacteria</taxon>
        <taxon>Bacillati</taxon>
        <taxon>Actinomycetota</taxon>
        <taxon>Actinomycetes</taxon>
        <taxon>Micrococcales</taxon>
        <taxon>Cellulomonadaceae</taxon>
        <taxon>Cellulomonas</taxon>
    </lineage>
</organism>
<dbReference type="RefSeq" id="WP_183296930.1">
    <property type="nucleotide sequence ID" value="NZ_JACHVX010000004.1"/>
</dbReference>
<evidence type="ECO:0000259" key="3">
    <source>
        <dbReference type="Pfam" id="PF04892"/>
    </source>
</evidence>
<comment type="caution">
    <text evidence="4">The sequence shown here is derived from an EMBL/GenBank/DDBJ whole genome shotgun (WGS) entry which is preliminary data.</text>
</comment>
<dbReference type="Pfam" id="PF04892">
    <property type="entry name" value="VanZ"/>
    <property type="match status" value="1"/>
</dbReference>